<name>A0A8J3CU01_9BACT</name>
<protein>
    <recommendedName>
        <fullName evidence="1">DUF306 domain-containing protein</fullName>
    </recommendedName>
</protein>
<evidence type="ECO:0000313" key="3">
    <source>
        <dbReference type="Proteomes" id="UP000642809"/>
    </source>
</evidence>
<proteinExistence type="predicted"/>
<dbReference type="Pfam" id="PF04170">
    <property type="entry name" value="NlpE"/>
    <property type="match status" value="1"/>
</dbReference>
<dbReference type="Pfam" id="PF03724">
    <property type="entry name" value="META"/>
    <property type="match status" value="1"/>
</dbReference>
<dbReference type="PROSITE" id="PS51257">
    <property type="entry name" value="PROKAR_LIPOPROTEIN"/>
    <property type="match status" value="1"/>
</dbReference>
<feature type="domain" description="DUF306" evidence="1">
    <location>
        <begin position="147"/>
        <end position="257"/>
    </location>
</feature>
<dbReference type="PANTHER" id="PTHR35535:SF1">
    <property type="entry name" value="HEAT SHOCK PROTEIN HSLJ"/>
    <property type="match status" value="1"/>
</dbReference>
<accession>A0A8J3CU01</accession>
<dbReference type="Proteomes" id="UP000642809">
    <property type="component" value="Unassembled WGS sequence"/>
</dbReference>
<comment type="caution">
    <text evidence="2">The sequence shown here is derived from an EMBL/GenBank/DDBJ whole genome shotgun (WGS) entry which is preliminary data.</text>
</comment>
<reference evidence="2" key="2">
    <citation type="submission" date="2020-09" db="EMBL/GenBank/DDBJ databases">
        <authorList>
            <person name="Sun Q."/>
            <person name="Kim S."/>
        </authorList>
    </citation>
    <scope>NUCLEOTIDE SEQUENCE</scope>
    <source>
        <strain evidence="2">KCTC 23224</strain>
    </source>
</reference>
<dbReference type="RefSeq" id="WP_189578805.1">
    <property type="nucleotide sequence ID" value="NZ_BMYF01000002.1"/>
</dbReference>
<dbReference type="EMBL" id="BMYF01000002">
    <property type="protein sequence ID" value="GHB26728.1"/>
    <property type="molecule type" value="Genomic_DNA"/>
</dbReference>
<sequence length="262" mass="29798">MSKLSYYLFLSVFFISCQAEKSSLENKSDNYEIISDTSRASLDWNGTYKGILPCADCEGIETRLTIKSDGEFERSMKYLGKDDGLFFDRGTFEWDDLGRTILLTGENGESQAYQVGENVLFHLDQEGNRISGNLADMYRLEKSFADYALENKKWVLIELRGTPYQQDENQKEAFLFFENESVRIYGNNGCNAINGAYEIEAGNRIRFGNIASTMMACPTMENERIFNDMLKEVDNYSIADGQLSLNKARMAPLARFQLADGE</sequence>
<keyword evidence="3" id="KW-1185">Reference proteome</keyword>
<dbReference type="InterPro" id="IPR007298">
    <property type="entry name" value="Cu-R_lipoprotein_NlpE"/>
</dbReference>
<dbReference type="AlphaFoldDB" id="A0A8J3CU01"/>
<organism evidence="2 3">
    <name type="scientific">Mongoliitalea lutea</name>
    <dbReference type="NCBI Taxonomy" id="849756"/>
    <lineage>
        <taxon>Bacteria</taxon>
        <taxon>Pseudomonadati</taxon>
        <taxon>Bacteroidota</taxon>
        <taxon>Cytophagia</taxon>
        <taxon>Cytophagales</taxon>
        <taxon>Cyclobacteriaceae</taxon>
        <taxon>Mongoliitalea</taxon>
    </lineage>
</organism>
<dbReference type="Gene3D" id="2.40.128.270">
    <property type="match status" value="1"/>
</dbReference>
<dbReference type="InterPro" id="IPR053147">
    <property type="entry name" value="Hsp_HslJ-like"/>
</dbReference>
<dbReference type="InterPro" id="IPR005184">
    <property type="entry name" value="DUF306_Meta_HslJ"/>
</dbReference>
<dbReference type="InterPro" id="IPR038670">
    <property type="entry name" value="HslJ-like_sf"/>
</dbReference>
<gene>
    <name evidence="2" type="ORF">GCM10008106_04290</name>
</gene>
<evidence type="ECO:0000313" key="2">
    <source>
        <dbReference type="EMBL" id="GHB26728.1"/>
    </source>
</evidence>
<dbReference type="PANTHER" id="PTHR35535">
    <property type="entry name" value="HEAT SHOCK PROTEIN HSLJ"/>
    <property type="match status" value="1"/>
</dbReference>
<reference evidence="2" key="1">
    <citation type="journal article" date="2014" name="Int. J. Syst. Evol. Microbiol.">
        <title>Complete genome sequence of Corynebacterium casei LMG S-19264T (=DSM 44701T), isolated from a smear-ripened cheese.</title>
        <authorList>
            <consortium name="US DOE Joint Genome Institute (JGI-PGF)"/>
            <person name="Walter F."/>
            <person name="Albersmeier A."/>
            <person name="Kalinowski J."/>
            <person name="Ruckert C."/>
        </authorList>
    </citation>
    <scope>NUCLEOTIDE SEQUENCE</scope>
    <source>
        <strain evidence="2">KCTC 23224</strain>
    </source>
</reference>
<dbReference type="Gene3D" id="2.40.128.640">
    <property type="match status" value="1"/>
</dbReference>
<evidence type="ECO:0000259" key="1">
    <source>
        <dbReference type="Pfam" id="PF03724"/>
    </source>
</evidence>